<evidence type="ECO:0000256" key="1">
    <source>
        <dbReference type="ARBA" id="ARBA00004496"/>
    </source>
</evidence>
<evidence type="ECO:0000256" key="3">
    <source>
        <dbReference type="ARBA" id="ARBA00022490"/>
    </source>
</evidence>
<evidence type="ECO:0000256" key="2">
    <source>
        <dbReference type="ARBA" id="ARBA00022448"/>
    </source>
</evidence>
<keyword evidence="12" id="KW-0762">Sugar transport</keyword>
<keyword evidence="2" id="KW-0813">Transport</keyword>
<evidence type="ECO:0000256" key="6">
    <source>
        <dbReference type="ARBA" id="ARBA00022683"/>
    </source>
</evidence>
<dbReference type="InterPro" id="IPR016152">
    <property type="entry name" value="PTrfase/Anion_transptr"/>
</dbReference>
<sequence>MKNWIQKENIKLQQQVSNWQEGLQIAGNLLLQNKSINPSYIDDMIQAVKQLGPYIVIAPHIAIGHARPGKNVIKDDISVITLKQPVKFGNQDNDPVNIIFTFCATEDSKHIHQLQQLAYLLEDNILLNTLKTSTNINEIFEVINQ</sequence>
<reference evidence="13" key="1">
    <citation type="journal article" date="2019" name="Int. J. Syst. Evol. Microbiol.">
        <title>The Global Catalogue of Microorganisms (GCM) 10K type strain sequencing project: providing services to taxonomists for standard genome sequencing and annotation.</title>
        <authorList>
            <consortium name="The Broad Institute Genomics Platform"/>
            <consortium name="The Broad Institute Genome Sequencing Center for Infectious Disease"/>
            <person name="Wu L."/>
            <person name="Ma J."/>
        </authorList>
    </citation>
    <scope>NUCLEOTIDE SEQUENCE [LARGE SCALE GENOMIC DNA]</scope>
    <source>
        <strain evidence="13">TISTR 2241</strain>
    </source>
</reference>
<dbReference type="PROSITE" id="PS51094">
    <property type="entry name" value="PTS_EIIA_TYPE_2"/>
    <property type="match status" value="1"/>
</dbReference>
<name>A0ABW5PNF1_9BACI</name>
<dbReference type="Pfam" id="PF00359">
    <property type="entry name" value="PTS_EIIA_2"/>
    <property type="match status" value="1"/>
</dbReference>
<accession>A0ABW5PNF1</accession>
<evidence type="ECO:0000313" key="12">
    <source>
        <dbReference type="EMBL" id="MFD2616152.1"/>
    </source>
</evidence>
<evidence type="ECO:0000256" key="5">
    <source>
        <dbReference type="ARBA" id="ARBA00022679"/>
    </source>
</evidence>
<comment type="caution">
    <text evidence="12">The sequence shown here is derived from an EMBL/GenBank/DDBJ whole genome shotgun (WGS) entry which is preliminary data.</text>
</comment>
<dbReference type="InterPro" id="IPR051351">
    <property type="entry name" value="Ascorbate-PTS_EIIA_comp"/>
</dbReference>
<feature type="domain" description="PTS EIIA type-2" evidence="11">
    <location>
        <begin position="3"/>
        <end position="145"/>
    </location>
</feature>
<comment type="function">
    <text evidence="8">The phosphoenolpyruvate-dependent sugar phosphotransferase system (sugar PTS), a major carbohydrate active transport system, catalyzes the phosphorylation of incoming sugar substrates concomitantly with their translocation across the cell membrane. The enzyme II UlaABC PTS system is involved in ascorbate transport.</text>
</comment>
<dbReference type="Proteomes" id="UP001597458">
    <property type="component" value="Unassembled WGS sequence"/>
</dbReference>
<protein>
    <recommendedName>
        <fullName evidence="9">Ascorbate-specific PTS system EIIA component</fullName>
    </recommendedName>
    <alternativeName>
        <fullName evidence="10">Ascorbate-specific phosphotransferase enzyme IIA component</fullName>
    </alternativeName>
</protein>
<dbReference type="RefSeq" id="WP_181406352.1">
    <property type="nucleotide sequence ID" value="NZ_JBHUMR010000007.1"/>
</dbReference>
<dbReference type="InterPro" id="IPR002178">
    <property type="entry name" value="PTS_EIIA_type-2_dom"/>
</dbReference>
<evidence type="ECO:0000256" key="4">
    <source>
        <dbReference type="ARBA" id="ARBA00022553"/>
    </source>
</evidence>
<gene>
    <name evidence="12" type="ORF">ACFSTF_02350</name>
</gene>
<evidence type="ECO:0000259" key="11">
    <source>
        <dbReference type="PROSITE" id="PS51094"/>
    </source>
</evidence>
<dbReference type="PANTHER" id="PTHR36203">
    <property type="entry name" value="ASCORBATE-SPECIFIC PTS SYSTEM EIIA COMPONENT"/>
    <property type="match status" value="1"/>
</dbReference>
<keyword evidence="3" id="KW-0963">Cytoplasm</keyword>
<keyword evidence="13" id="KW-1185">Reference proteome</keyword>
<keyword evidence="7" id="KW-0418">Kinase</keyword>
<keyword evidence="6" id="KW-0598">Phosphotransferase system</keyword>
<dbReference type="EMBL" id="JBHUMR010000007">
    <property type="protein sequence ID" value="MFD2616152.1"/>
    <property type="molecule type" value="Genomic_DNA"/>
</dbReference>
<evidence type="ECO:0000256" key="9">
    <source>
        <dbReference type="ARBA" id="ARBA00041175"/>
    </source>
</evidence>
<keyword evidence="5" id="KW-0808">Transferase</keyword>
<evidence type="ECO:0000256" key="8">
    <source>
        <dbReference type="ARBA" id="ARBA00037387"/>
    </source>
</evidence>
<dbReference type="CDD" id="cd00211">
    <property type="entry name" value="PTS_IIA_fru"/>
    <property type="match status" value="1"/>
</dbReference>
<dbReference type="SUPFAM" id="SSF55804">
    <property type="entry name" value="Phoshotransferase/anion transport protein"/>
    <property type="match status" value="1"/>
</dbReference>
<proteinExistence type="predicted"/>
<dbReference type="PANTHER" id="PTHR36203:SF1">
    <property type="entry name" value="ASCORBATE-SPECIFIC PTS SYSTEM EIIA COMPONENT"/>
    <property type="match status" value="1"/>
</dbReference>
<keyword evidence="4" id="KW-0597">Phosphoprotein</keyword>
<evidence type="ECO:0000313" key="13">
    <source>
        <dbReference type="Proteomes" id="UP001597458"/>
    </source>
</evidence>
<organism evidence="12 13">
    <name type="scientific">Terrilactibacillus laevilacticus</name>
    <dbReference type="NCBI Taxonomy" id="1380157"/>
    <lineage>
        <taxon>Bacteria</taxon>
        <taxon>Bacillati</taxon>
        <taxon>Bacillota</taxon>
        <taxon>Bacilli</taxon>
        <taxon>Bacillales</taxon>
        <taxon>Bacillaceae</taxon>
        <taxon>Terrilactibacillus</taxon>
    </lineage>
</organism>
<comment type="subcellular location">
    <subcellularLocation>
        <location evidence="1">Cytoplasm</location>
    </subcellularLocation>
</comment>
<evidence type="ECO:0000256" key="7">
    <source>
        <dbReference type="ARBA" id="ARBA00022777"/>
    </source>
</evidence>
<evidence type="ECO:0000256" key="10">
    <source>
        <dbReference type="ARBA" id="ARBA00042072"/>
    </source>
</evidence>
<dbReference type="Gene3D" id="3.40.930.10">
    <property type="entry name" value="Mannitol-specific EII, Chain A"/>
    <property type="match status" value="1"/>
</dbReference>